<feature type="region of interest" description="Disordered" evidence="11">
    <location>
        <begin position="345"/>
        <end position="366"/>
    </location>
</feature>
<comment type="function">
    <text evidence="10">Catalyzes the reversible formation of acyl-phosphate (acyl-PO(4)) from acyl-[acyl-carrier-protein] (acyl-ACP). This enzyme utilizes acyl-ACP as fatty acyl donor, but not acyl-CoA.</text>
</comment>
<keyword evidence="7 10" id="KW-1208">Phospholipid metabolism</keyword>
<dbReference type="GO" id="GO:0006633">
    <property type="term" value="P:fatty acid biosynthetic process"/>
    <property type="evidence" value="ECO:0007669"/>
    <property type="project" value="UniProtKB-UniRule"/>
</dbReference>
<evidence type="ECO:0000256" key="11">
    <source>
        <dbReference type="SAM" id="MobiDB-lite"/>
    </source>
</evidence>
<dbReference type="Gene3D" id="3.40.718.10">
    <property type="entry name" value="Isopropylmalate Dehydrogenase"/>
    <property type="match status" value="1"/>
</dbReference>
<keyword evidence="6 10" id="KW-0594">Phospholipid biosynthesis</keyword>
<evidence type="ECO:0000256" key="7">
    <source>
        <dbReference type="ARBA" id="ARBA00023264"/>
    </source>
</evidence>
<evidence type="ECO:0000256" key="8">
    <source>
        <dbReference type="ARBA" id="ARBA00024069"/>
    </source>
</evidence>
<dbReference type="UniPathway" id="UPA00085"/>
<comment type="similarity">
    <text evidence="10">Belongs to the PlsX family.</text>
</comment>
<evidence type="ECO:0000256" key="2">
    <source>
        <dbReference type="ARBA" id="ARBA00022490"/>
    </source>
</evidence>
<evidence type="ECO:0000256" key="6">
    <source>
        <dbReference type="ARBA" id="ARBA00023209"/>
    </source>
</evidence>
<dbReference type="EMBL" id="PQAP01000172">
    <property type="protein sequence ID" value="PWB69371.1"/>
    <property type="molecule type" value="Genomic_DNA"/>
</dbReference>
<dbReference type="SUPFAM" id="SSF53659">
    <property type="entry name" value="Isocitrate/Isopropylmalate dehydrogenase-like"/>
    <property type="match status" value="1"/>
</dbReference>
<dbReference type="InterPro" id="IPR012281">
    <property type="entry name" value="Phospholipid_synth_PlsX-like"/>
</dbReference>
<dbReference type="PIRSF" id="PIRSF002465">
    <property type="entry name" value="Phsphlp_syn_PlsX"/>
    <property type="match status" value="1"/>
</dbReference>
<reference evidence="12 13" key="1">
    <citation type="journal article" date="2018" name="ISME J.">
        <title>A methanotrophic archaeon couples anaerobic oxidation of methane to Fe(III) reduction.</title>
        <authorList>
            <person name="Cai C."/>
            <person name="Leu A.O."/>
            <person name="Xie G.J."/>
            <person name="Guo J."/>
            <person name="Feng Y."/>
            <person name="Zhao J.X."/>
            <person name="Tyson G.W."/>
            <person name="Yuan Z."/>
            <person name="Hu S."/>
        </authorList>
    </citation>
    <scope>NUCLEOTIDE SEQUENCE [LARGE SCALE GENOMIC DNA]</scope>
    <source>
        <strain evidence="12">FeB_12</strain>
    </source>
</reference>
<dbReference type="PANTHER" id="PTHR30100">
    <property type="entry name" value="FATTY ACID/PHOSPHOLIPID SYNTHESIS PROTEIN PLSX"/>
    <property type="match status" value="1"/>
</dbReference>
<evidence type="ECO:0000313" key="12">
    <source>
        <dbReference type="EMBL" id="PWB69371.1"/>
    </source>
</evidence>
<keyword evidence="4 10" id="KW-0808">Transferase</keyword>
<dbReference type="NCBIfam" id="TIGR00182">
    <property type="entry name" value="plsX"/>
    <property type="match status" value="1"/>
</dbReference>
<dbReference type="PANTHER" id="PTHR30100:SF1">
    <property type="entry name" value="PHOSPHATE ACYLTRANSFERASE"/>
    <property type="match status" value="1"/>
</dbReference>
<dbReference type="HAMAP" id="MF_00019">
    <property type="entry name" value="PlsX"/>
    <property type="match status" value="1"/>
</dbReference>
<evidence type="ECO:0000256" key="10">
    <source>
        <dbReference type="HAMAP-Rule" id="MF_00019"/>
    </source>
</evidence>
<comment type="subunit">
    <text evidence="9 10">Homodimer. Probably interacts with PlsY.</text>
</comment>
<evidence type="ECO:0000256" key="9">
    <source>
        <dbReference type="ARBA" id="ARBA00046608"/>
    </source>
</evidence>
<gene>
    <name evidence="10" type="primary">plsX</name>
    <name evidence="12" type="ORF">C3F09_10365</name>
</gene>
<evidence type="ECO:0000256" key="4">
    <source>
        <dbReference type="ARBA" id="ARBA00022679"/>
    </source>
</evidence>
<comment type="pathway">
    <text evidence="10">Lipid metabolism; phospholipid metabolism.</text>
</comment>
<evidence type="ECO:0000256" key="5">
    <source>
        <dbReference type="ARBA" id="ARBA00023098"/>
    </source>
</evidence>
<dbReference type="InterPro" id="IPR003664">
    <property type="entry name" value="FA_synthesis"/>
</dbReference>
<comment type="catalytic activity">
    <reaction evidence="1 10">
        <text>a fatty acyl-[ACP] + phosphate = an acyl phosphate + holo-[ACP]</text>
        <dbReference type="Rhea" id="RHEA:42292"/>
        <dbReference type="Rhea" id="RHEA-COMP:9685"/>
        <dbReference type="Rhea" id="RHEA-COMP:14125"/>
        <dbReference type="ChEBI" id="CHEBI:43474"/>
        <dbReference type="ChEBI" id="CHEBI:59918"/>
        <dbReference type="ChEBI" id="CHEBI:64479"/>
        <dbReference type="ChEBI" id="CHEBI:138651"/>
        <dbReference type="EC" id="2.3.1.274"/>
    </reaction>
</comment>
<dbReference type="GO" id="GO:0005737">
    <property type="term" value="C:cytoplasm"/>
    <property type="evidence" value="ECO:0007669"/>
    <property type="project" value="UniProtKB-SubCell"/>
</dbReference>
<comment type="subcellular location">
    <subcellularLocation>
        <location evidence="10">Cytoplasm</location>
    </subcellularLocation>
    <text evidence="10">Associated with the membrane possibly through PlsY.</text>
</comment>
<keyword evidence="12" id="KW-0012">Acyltransferase</keyword>
<protein>
    <recommendedName>
        <fullName evidence="8 10">Phosphate acyltransferase</fullName>
        <ecNumber evidence="8 10">2.3.1.274</ecNumber>
    </recommendedName>
    <alternativeName>
        <fullName evidence="10">Acyl-ACP phosphotransacylase</fullName>
    </alternativeName>
    <alternativeName>
        <fullName evidence="10">Acyl-[acyl-carrier-protein]--phosphate acyltransferase</fullName>
    </alternativeName>
    <alternativeName>
        <fullName evidence="10">Phosphate-acyl-ACP acyltransferase</fullName>
    </alternativeName>
</protein>
<dbReference type="Pfam" id="PF02504">
    <property type="entry name" value="FA_synthesis"/>
    <property type="match status" value="1"/>
</dbReference>
<comment type="caution">
    <text evidence="12">The sequence shown here is derived from an EMBL/GenBank/DDBJ whole genome shotgun (WGS) entry which is preliminary data.</text>
</comment>
<keyword evidence="5 10" id="KW-0443">Lipid metabolism</keyword>
<evidence type="ECO:0000256" key="3">
    <source>
        <dbReference type="ARBA" id="ARBA00022516"/>
    </source>
</evidence>
<dbReference type="Proteomes" id="UP000250918">
    <property type="component" value="Unassembled WGS sequence"/>
</dbReference>
<dbReference type="AlphaFoldDB" id="A0A855WXW2"/>
<proteinExistence type="inferred from homology"/>
<dbReference type="GO" id="GO:0043811">
    <property type="term" value="F:phosphate:acyl-[acyl carrier protein] acyltransferase activity"/>
    <property type="evidence" value="ECO:0007669"/>
    <property type="project" value="UniProtKB-UniRule"/>
</dbReference>
<accession>A0A855WXW2</accession>
<feature type="compositionally biased region" description="Basic and acidic residues" evidence="11">
    <location>
        <begin position="345"/>
        <end position="356"/>
    </location>
</feature>
<sequence>MMTNGTCTVALDVMGADGGPQAIIEGGLTAARQLGGAIHIVFVGRRDQIEPVLSIQKHRPDNLSVQHAETEVPMHIAATDGVRMRDSSVAVGLRLVKRHQANAFVSPGNTGAVMATSLLTLGRIKGVSRPAITAVFPTSSGIPTVVLDVGANADCKPHHLSQFAVMGSVYASVVLHKPSPRVGLLSIGEERSKGNDLIFSAHELLKDSKINFIGNIEGRDILSGNTDVAVTDGFTGNILLKFAESIQPMFGKLIKRQVDTNVFSRFGVFLMRPFLRRMKRSLDYAEAGGAPLLGVNGTVIICHGSSNSRAIYNAVKIAYEMWLNKVKERIHDDLITNHFGRENESKDTRTDIRDGVVHPAAPDDQC</sequence>
<dbReference type="GO" id="GO:0008654">
    <property type="term" value="P:phospholipid biosynthetic process"/>
    <property type="evidence" value="ECO:0007669"/>
    <property type="project" value="UniProtKB-KW"/>
</dbReference>
<organism evidence="12 13">
    <name type="scientific">candidate division GN15 bacterium</name>
    <dbReference type="NCBI Taxonomy" id="2072418"/>
    <lineage>
        <taxon>Bacteria</taxon>
        <taxon>candidate division GN15</taxon>
    </lineage>
</organism>
<dbReference type="EC" id="2.3.1.274" evidence="8 10"/>
<keyword evidence="2 10" id="KW-0963">Cytoplasm</keyword>
<evidence type="ECO:0000256" key="1">
    <source>
        <dbReference type="ARBA" id="ARBA00001232"/>
    </source>
</evidence>
<evidence type="ECO:0000313" key="13">
    <source>
        <dbReference type="Proteomes" id="UP000250918"/>
    </source>
</evidence>
<keyword evidence="3 10" id="KW-0444">Lipid biosynthesis</keyword>
<name>A0A855WXW2_9BACT</name>